<gene>
    <name evidence="7" type="ORF">DAKH74_030850</name>
</gene>
<evidence type="ECO:0000313" key="7">
    <source>
        <dbReference type="EMBL" id="GMM56469.1"/>
    </source>
</evidence>
<evidence type="ECO:0000256" key="1">
    <source>
        <dbReference type="ARBA" id="ARBA00004141"/>
    </source>
</evidence>
<evidence type="ECO:0000256" key="4">
    <source>
        <dbReference type="ARBA" id="ARBA00023136"/>
    </source>
</evidence>
<keyword evidence="2 5" id="KW-0812">Transmembrane</keyword>
<accession>A0AAV5RY08</accession>
<keyword evidence="7" id="KW-0328">Glycosyltransferase</keyword>
<dbReference type="AlphaFoldDB" id="A0AAV5RY08"/>
<dbReference type="PANTHER" id="PTHR46346:SF1">
    <property type="entry name" value="PHOSPHATIDYLINOSITOL N-ACETYLGLUCOSAMINYLTRANSFERASE SUBUNIT P"/>
    <property type="match status" value="1"/>
</dbReference>
<dbReference type="GO" id="GO:0006506">
    <property type="term" value="P:GPI anchor biosynthetic process"/>
    <property type="evidence" value="ECO:0007669"/>
    <property type="project" value="TreeGrafter"/>
</dbReference>
<dbReference type="GO" id="GO:0016757">
    <property type="term" value="F:glycosyltransferase activity"/>
    <property type="evidence" value="ECO:0007669"/>
    <property type="project" value="UniProtKB-KW"/>
</dbReference>
<dbReference type="GO" id="GO:0016020">
    <property type="term" value="C:membrane"/>
    <property type="evidence" value="ECO:0007669"/>
    <property type="project" value="UniProtKB-SubCell"/>
</dbReference>
<dbReference type="GO" id="GO:0005783">
    <property type="term" value="C:endoplasmic reticulum"/>
    <property type="evidence" value="ECO:0007669"/>
    <property type="project" value="TreeGrafter"/>
</dbReference>
<name>A0AAV5RY08_MAUHU</name>
<evidence type="ECO:0000256" key="2">
    <source>
        <dbReference type="ARBA" id="ARBA00022692"/>
    </source>
</evidence>
<feature type="transmembrane region" description="Helical" evidence="5">
    <location>
        <begin position="92"/>
        <end position="111"/>
    </location>
</feature>
<proteinExistence type="predicted"/>
<dbReference type="InterPro" id="IPR013717">
    <property type="entry name" value="PIG-P"/>
</dbReference>
<comment type="subcellular location">
    <subcellularLocation>
        <location evidence="1">Membrane</location>
        <topology evidence="1">Multi-pass membrane protein</topology>
    </subcellularLocation>
</comment>
<dbReference type="Proteomes" id="UP001377567">
    <property type="component" value="Unassembled WGS sequence"/>
</dbReference>
<evidence type="ECO:0000256" key="5">
    <source>
        <dbReference type="SAM" id="Phobius"/>
    </source>
</evidence>
<evidence type="ECO:0000256" key="3">
    <source>
        <dbReference type="ARBA" id="ARBA00022989"/>
    </source>
</evidence>
<feature type="domain" description="PIG-P" evidence="6">
    <location>
        <begin position="32"/>
        <end position="170"/>
    </location>
</feature>
<reference evidence="7 8" key="1">
    <citation type="journal article" date="2023" name="Elife">
        <title>Identification of key yeast species and microbe-microbe interactions impacting larval growth of Drosophila in the wild.</title>
        <authorList>
            <person name="Mure A."/>
            <person name="Sugiura Y."/>
            <person name="Maeda R."/>
            <person name="Honda K."/>
            <person name="Sakurai N."/>
            <person name="Takahashi Y."/>
            <person name="Watada M."/>
            <person name="Katoh T."/>
            <person name="Gotoh A."/>
            <person name="Gotoh Y."/>
            <person name="Taniguchi I."/>
            <person name="Nakamura K."/>
            <person name="Hayashi T."/>
            <person name="Katayama T."/>
            <person name="Uemura T."/>
            <person name="Hattori Y."/>
        </authorList>
    </citation>
    <scope>NUCLEOTIDE SEQUENCE [LARGE SCALE GENOMIC DNA]</scope>
    <source>
        <strain evidence="7 8">KH-74</strain>
    </source>
</reference>
<keyword evidence="8" id="KW-1185">Reference proteome</keyword>
<keyword evidence="4 5" id="KW-0472">Membrane</keyword>
<comment type="caution">
    <text evidence="7">The sequence shown here is derived from an EMBL/GenBank/DDBJ whole genome shotgun (WGS) entry which is preliminary data.</text>
</comment>
<evidence type="ECO:0000259" key="6">
    <source>
        <dbReference type="Pfam" id="PF08510"/>
    </source>
</evidence>
<keyword evidence="3 5" id="KW-1133">Transmembrane helix</keyword>
<protein>
    <submittedName>
        <fullName evidence="7">Phosphatidylinositol N-acetylglucosaminyltransferase</fullName>
    </submittedName>
</protein>
<keyword evidence="7" id="KW-0808">Transferase</keyword>
<dbReference type="Pfam" id="PF08510">
    <property type="entry name" value="PIG-P"/>
    <property type="match status" value="1"/>
</dbReference>
<sequence length="179" mass="20061">MAVILSHIDPGRLINEEEQEPVPTKRVLSQGKEYYRFAHHFIASFILVFLIVWSLLPLGLGAGSEHGSEDTPTSDYQRFVAKLIGVLPQQRWVITGQALGLMAMLFAYIGLQLYDEDVLAVAPADFRAIVDDRSELATPPTRRELLQKYAFSETSAVVDIPIMDVCDVLYSEDVGEYDQ</sequence>
<feature type="transmembrane region" description="Helical" evidence="5">
    <location>
        <begin position="34"/>
        <end position="56"/>
    </location>
</feature>
<evidence type="ECO:0000313" key="8">
    <source>
        <dbReference type="Proteomes" id="UP001377567"/>
    </source>
</evidence>
<dbReference type="EMBL" id="BTGD01000008">
    <property type="protein sequence ID" value="GMM56469.1"/>
    <property type="molecule type" value="Genomic_DNA"/>
</dbReference>
<organism evidence="7 8">
    <name type="scientific">Maudiozyma humilis</name>
    <name type="common">Sour dough yeast</name>
    <name type="synonym">Kazachstania humilis</name>
    <dbReference type="NCBI Taxonomy" id="51915"/>
    <lineage>
        <taxon>Eukaryota</taxon>
        <taxon>Fungi</taxon>
        <taxon>Dikarya</taxon>
        <taxon>Ascomycota</taxon>
        <taxon>Saccharomycotina</taxon>
        <taxon>Saccharomycetes</taxon>
        <taxon>Saccharomycetales</taxon>
        <taxon>Saccharomycetaceae</taxon>
        <taxon>Maudiozyma</taxon>
    </lineage>
</organism>
<dbReference type="InterPro" id="IPR052263">
    <property type="entry name" value="GPI_Anchor_Biosynth"/>
</dbReference>
<dbReference type="PANTHER" id="PTHR46346">
    <property type="entry name" value="PHOSPHATIDYLINOSITOL N-ACETYLGLUCOSAMINYLTRANSFERASE SUBUNIT P"/>
    <property type="match status" value="1"/>
</dbReference>